<keyword evidence="7" id="KW-1185">Reference proteome</keyword>
<feature type="non-terminal residue" evidence="6">
    <location>
        <position position="1"/>
    </location>
</feature>
<dbReference type="SMART" id="SM00327">
    <property type="entry name" value="VWA"/>
    <property type="match status" value="1"/>
</dbReference>
<evidence type="ECO:0000256" key="3">
    <source>
        <dbReference type="SAM" id="MobiDB-lite"/>
    </source>
</evidence>
<keyword evidence="2" id="KW-0677">Repeat</keyword>
<reference evidence="6" key="1">
    <citation type="submission" date="2023-10" db="EMBL/GenBank/DDBJ databases">
        <title>Genome assembly of Pristionchus species.</title>
        <authorList>
            <person name="Yoshida K."/>
            <person name="Sommer R.J."/>
        </authorList>
    </citation>
    <scope>NUCLEOTIDE SEQUENCE</scope>
    <source>
        <strain evidence="6">RS0144</strain>
    </source>
</reference>
<dbReference type="InterPro" id="IPR037768">
    <property type="entry name" value="C2B_Copine"/>
</dbReference>
<evidence type="ECO:0000259" key="4">
    <source>
        <dbReference type="PROSITE" id="PS50004"/>
    </source>
</evidence>
<comment type="caution">
    <text evidence="6">The sequence shown here is derived from an EMBL/GenBank/DDBJ whole genome shotgun (WGS) entry which is preliminary data.</text>
</comment>
<dbReference type="GO" id="GO:0005886">
    <property type="term" value="C:plasma membrane"/>
    <property type="evidence" value="ECO:0007669"/>
    <property type="project" value="TreeGrafter"/>
</dbReference>
<dbReference type="Pfam" id="PF07002">
    <property type="entry name" value="Copine"/>
    <property type="match status" value="1"/>
</dbReference>
<dbReference type="GO" id="GO:0005544">
    <property type="term" value="F:calcium-dependent phospholipid binding"/>
    <property type="evidence" value="ECO:0007669"/>
    <property type="project" value="InterPro"/>
</dbReference>
<evidence type="ECO:0000313" key="6">
    <source>
        <dbReference type="EMBL" id="GMT06282.1"/>
    </source>
</evidence>
<dbReference type="EMBL" id="BTSX01000006">
    <property type="protein sequence ID" value="GMT06282.1"/>
    <property type="molecule type" value="Genomic_DNA"/>
</dbReference>
<comment type="similarity">
    <text evidence="1">Belongs to the copine family.</text>
</comment>
<dbReference type="PANTHER" id="PTHR10857:SF106">
    <property type="entry name" value="C2 DOMAIN-CONTAINING PROTEIN"/>
    <property type="match status" value="1"/>
</dbReference>
<evidence type="ECO:0008006" key="8">
    <source>
        <dbReference type="Google" id="ProtNLM"/>
    </source>
</evidence>
<organism evidence="6 7">
    <name type="scientific">Pristionchus entomophagus</name>
    <dbReference type="NCBI Taxonomy" id="358040"/>
    <lineage>
        <taxon>Eukaryota</taxon>
        <taxon>Metazoa</taxon>
        <taxon>Ecdysozoa</taxon>
        <taxon>Nematoda</taxon>
        <taxon>Chromadorea</taxon>
        <taxon>Rhabditida</taxon>
        <taxon>Rhabditina</taxon>
        <taxon>Diplogasteromorpha</taxon>
        <taxon>Diplogasteroidea</taxon>
        <taxon>Neodiplogasteridae</taxon>
        <taxon>Pristionchus</taxon>
    </lineage>
</organism>
<dbReference type="InterPro" id="IPR045052">
    <property type="entry name" value="Copine"/>
</dbReference>
<dbReference type="PROSITE" id="PS50234">
    <property type="entry name" value="VWFA"/>
    <property type="match status" value="1"/>
</dbReference>
<dbReference type="Pfam" id="PF00168">
    <property type="entry name" value="C2"/>
    <property type="match status" value="2"/>
</dbReference>
<evidence type="ECO:0000256" key="1">
    <source>
        <dbReference type="ARBA" id="ARBA00009048"/>
    </source>
</evidence>
<dbReference type="SMART" id="SM00239">
    <property type="entry name" value="C2"/>
    <property type="match status" value="2"/>
</dbReference>
<accession>A0AAV5UIX7</accession>
<dbReference type="InterPro" id="IPR010734">
    <property type="entry name" value="Copine_C"/>
</dbReference>
<dbReference type="PROSITE" id="PS50004">
    <property type="entry name" value="C2"/>
    <property type="match status" value="2"/>
</dbReference>
<dbReference type="SUPFAM" id="SSF49562">
    <property type="entry name" value="C2 domain (Calcium/lipid-binding domain, CaLB)"/>
    <property type="match status" value="2"/>
</dbReference>
<dbReference type="InterPro" id="IPR036465">
    <property type="entry name" value="vWFA_dom_sf"/>
</dbReference>
<proteinExistence type="inferred from homology"/>
<name>A0AAV5UIX7_9BILA</name>
<protein>
    <recommendedName>
        <fullName evidence="8">Nra-1</fullName>
    </recommendedName>
</protein>
<dbReference type="InterPro" id="IPR000008">
    <property type="entry name" value="C2_dom"/>
</dbReference>
<dbReference type="Proteomes" id="UP001432027">
    <property type="component" value="Unassembled WGS sequence"/>
</dbReference>
<feature type="region of interest" description="Disordered" evidence="3">
    <location>
        <begin position="583"/>
        <end position="648"/>
    </location>
</feature>
<dbReference type="InterPro" id="IPR035892">
    <property type="entry name" value="C2_domain_sf"/>
</dbReference>
<gene>
    <name evidence="6" type="ORF">PENTCL1PPCAC_28456</name>
</gene>
<evidence type="ECO:0000256" key="2">
    <source>
        <dbReference type="ARBA" id="ARBA00022737"/>
    </source>
</evidence>
<feature type="domain" description="VWFA" evidence="5">
    <location>
        <begin position="341"/>
        <end position="544"/>
    </location>
</feature>
<evidence type="ECO:0000313" key="7">
    <source>
        <dbReference type="Proteomes" id="UP001432027"/>
    </source>
</evidence>
<sequence length="648" mass="73210">NLFSRRERFLLSSAPLVNLSLLQRGSSLLSSLLLPMAYYDQSSGVPFGLEEDVPDENTSRVVVTVSARGLRDADIDSVSDPFCVVSSTQAGMIRSRKWKEAGRTETINNTLDPDWATKIQLEYNFGEQQRLLFEVFDKGNKGKHTRLGQATILLHEVIGAKYNRVTVPLSEDGKQYGAITISAEEQSKGRQESLYFICSASNVDRKDFLGKCDPFLKISRINYDNTLQLAYRSRYKEQNLNPKWKPIEIHLGQLCYGEKNRQFLIECFDWDQDGNHELVGSCVTTVDRLVHKVDRDLPLINEKKARKSKKYEHSGMLHFHKVYCWMDYTFLDFISTGTELDFTVAIDFTKSNLPLEDDSSLHRVESDGSANQYEIAIESIAEICQHYNTSKVFNAFGFGAKLPPTNKVHFNFPLNVESGDPRCEGIQGLLRAYHVAQQHVELSGPTDFAPTIRFAARRAAALPTDGSKYLVLLIITDGVISDMMKTKEEIVKASILPLSIIIVGVGYDSFEEMKVLDSDNIMLSSNGKFAKRDIVQFVEMRKFLPPHRQLTDGEIYEAKRVLAKEVLQEIPGQLTSYMKSKGVFPHQHTSPQRESRQPYLIPMNGISPMASPRGCSAPPSPLIHSDSGRRRRILPQIPLEETRQLTIS</sequence>
<dbReference type="InterPro" id="IPR002035">
    <property type="entry name" value="VWF_A"/>
</dbReference>
<dbReference type="AlphaFoldDB" id="A0AAV5UIX7"/>
<dbReference type="SUPFAM" id="SSF53300">
    <property type="entry name" value="vWA-like"/>
    <property type="match status" value="1"/>
</dbReference>
<dbReference type="CDD" id="cd04047">
    <property type="entry name" value="C2B_Copine"/>
    <property type="match status" value="1"/>
</dbReference>
<dbReference type="PANTHER" id="PTHR10857">
    <property type="entry name" value="COPINE"/>
    <property type="match status" value="1"/>
</dbReference>
<dbReference type="GO" id="GO:0071277">
    <property type="term" value="P:cellular response to calcium ion"/>
    <property type="evidence" value="ECO:0007669"/>
    <property type="project" value="TreeGrafter"/>
</dbReference>
<feature type="domain" description="C2" evidence="4">
    <location>
        <begin position="175"/>
        <end position="299"/>
    </location>
</feature>
<feature type="domain" description="C2" evidence="4">
    <location>
        <begin position="41"/>
        <end position="169"/>
    </location>
</feature>
<dbReference type="Gene3D" id="2.60.40.150">
    <property type="entry name" value="C2 domain"/>
    <property type="match status" value="2"/>
</dbReference>
<evidence type="ECO:0000259" key="5">
    <source>
        <dbReference type="PROSITE" id="PS50234"/>
    </source>
</evidence>
<dbReference type="CDD" id="cd04048">
    <property type="entry name" value="C2A_Copine"/>
    <property type="match status" value="1"/>
</dbReference>